<dbReference type="EnsemblPlants" id="TuG1812G0700005229.01.T01">
    <property type="protein sequence ID" value="TuG1812G0700005229.01.T01.cds439061"/>
    <property type="gene ID" value="TuG1812G0700005229.01"/>
</dbReference>
<dbReference type="EnsemblPlants" id="TuG1812G0700005229.01.T02">
    <property type="protein sequence ID" value="TuG1812G0700005229.01.T02.cds439059"/>
    <property type="gene ID" value="TuG1812G0700005229.01"/>
</dbReference>
<dbReference type="Gramene" id="TuG1812G0700005229.01.T02">
    <property type="protein sequence ID" value="TuG1812G0700005229.01.T02.cds439059"/>
    <property type="gene ID" value="TuG1812G0700005229.01"/>
</dbReference>
<dbReference type="Proteomes" id="UP000015106">
    <property type="component" value="Chromosome 7"/>
</dbReference>
<keyword evidence="2" id="KW-1185">Reference proteome</keyword>
<accession>A0A8R7R5T5</accession>
<proteinExistence type="predicted"/>
<dbReference type="Gramene" id="TuG1812G0700005229.01.T01">
    <property type="protein sequence ID" value="TuG1812G0700005229.01.T01.cds439061"/>
    <property type="gene ID" value="TuG1812G0700005229.01"/>
</dbReference>
<name>A0A8R7R5T5_TRIUA</name>
<reference evidence="1" key="2">
    <citation type="submission" date="2018-03" db="EMBL/GenBank/DDBJ databases">
        <title>The Triticum urartu genome reveals the dynamic nature of wheat genome evolution.</title>
        <authorList>
            <person name="Ling H."/>
            <person name="Ma B."/>
            <person name="Shi X."/>
            <person name="Liu H."/>
            <person name="Dong L."/>
            <person name="Sun H."/>
            <person name="Cao Y."/>
            <person name="Gao Q."/>
            <person name="Zheng S."/>
            <person name="Li Y."/>
            <person name="Yu Y."/>
            <person name="Du H."/>
            <person name="Qi M."/>
            <person name="Li Y."/>
            <person name="Yu H."/>
            <person name="Cui Y."/>
            <person name="Wang N."/>
            <person name="Chen C."/>
            <person name="Wu H."/>
            <person name="Zhao Y."/>
            <person name="Zhang J."/>
            <person name="Li Y."/>
            <person name="Zhou W."/>
            <person name="Zhang B."/>
            <person name="Hu W."/>
            <person name="Eijk M."/>
            <person name="Tang J."/>
            <person name="Witsenboer H."/>
            <person name="Zhao S."/>
            <person name="Li Z."/>
            <person name="Zhang A."/>
            <person name="Wang D."/>
            <person name="Liang C."/>
        </authorList>
    </citation>
    <scope>NUCLEOTIDE SEQUENCE [LARGE SCALE GENOMIC DNA]</scope>
    <source>
        <strain evidence="1">cv. G1812</strain>
    </source>
</reference>
<evidence type="ECO:0000313" key="2">
    <source>
        <dbReference type="Proteomes" id="UP000015106"/>
    </source>
</evidence>
<evidence type="ECO:0000313" key="1">
    <source>
        <dbReference type="EnsemblPlants" id="TuG1812G0700005229.01.T02.cds439059"/>
    </source>
</evidence>
<organism evidence="1 2">
    <name type="scientific">Triticum urartu</name>
    <name type="common">Red wild einkorn</name>
    <name type="synonym">Crithodium urartu</name>
    <dbReference type="NCBI Taxonomy" id="4572"/>
    <lineage>
        <taxon>Eukaryota</taxon>
        <taxon>Viridiplantae</taxon>
        <taxon>Streptophyta</taxon>
        <taxon>Embryophyta</taxon>
        <taxon>Tracheophyta</taxon>
        <taxon>Spermatophyta</taxon>
        <taxon>Magnoliopsida</taxon>
        <taxon>Liliopsida</taxon>
        <taxon>Poales</taxon>
        <taxon>Poaceae</taxon>
        <taxon>BOP clade</taxon>
        <taxon>Pooideae</taxon>
        <taxon>Triticodae</taxon>
        <taxon>Triticeae</taxon>
        <taxon>Triticinae</taxon>
        <taxon>Triticum</taxon>
    </lineage>
</organism>
<reference evidence="2" key="1">
    <citation type="journal article" date="2013" name="Nature">
        <title>Draft genome of the wheat A-genome progenitor Triticum urartu.</title>
        <authorList>
            <person name="Ling H.Q."/>
            <person name="Zhao S."/>
            <person name="Liu D."/>
            <person name="Wang J."/>
            <person name="Sun H."/>
            <person name="Zhang C."/>
            <person name="Fan H."/>
            <person name="Li D."/>
            <person name="Dong L."/>
            <person name="Tao Y."/>
            <person name="Gao C."/>
            <person name="Wu H."/>
            <person name="Li Y."/>
            <person name="Cui Y."/>
            <person name="Guo X."/>
            <person name="Zheng S."/>
            <person name="Wang B."/>
            <person name="Yu K."/>
            <person name="Liang Q."/>
            <person name="Yang W."/>
            <person name="Lou X."/>
            <person name="Chen J."/>
            <person name="Feng M."/>
            <person name="Jian J."/>
            <person name="Zhang X."/>
            <person name="Luo G."/>
            <person name="Jiang Y."/>
            <person name="Liu J."/>
            <person name="Wang Z."/>
            <person name="Sha Y."/>
            <person name="Zhang B."/>
            <person name="Wu H."/>
            <person name="Tang D."/>
            <person name="Shen Q."/>
            <person name="Xue P."/>
            <person name="Zou S."/>
            <person name="Wang X."/>
            <person name="Liu X."/>
            <person name="Wang F."/>
            <person name="Yang Y."/>
            <person name="An X."/>
            <person name="Dong Z."/>
            <person name="Zhang K."/>
            <person name="Zhang X."/>
            <person name="Luo M.C."/>
            <person name="Dvorak J."/>
            <person name="Tong Y."/>
            <person name="Wang J."/>
            <person name="Yang H."/>
            <person name="Li Z."/>
            <person name="Wang D."/>
            <person name="Zhang A."/>
            <person name="Wang J."/>
        </authorList>
    </citation>
    <scope>NUCLEOTIDE SEQUENCE</scope>
    <source>
        <strain evidence="2">cv. G1812</strain>
    </source>
</reference>
<protein>
    <submittedName>
        <fullName evidence="1">Uncharacterized protein</fullName>
    </submittedName>
</protein>
<sequence>MHICQVCNSQCSLLYIKALLWCESPGHTASTHLAASLGKRASGYSSTLDLQCLVPPMSELEELELETSEECMVPFQVQPCACENAHQGFVTSSWSSEMVPIRAAVLGRMTLRL</sequence>
<reference evidence="1" key="3">
    <citation type="submission" date="2022-06" db="UniProtKB">
        <authorList>
            <consortium name="EnsemblPlants"/>
        </authorList>
    </citation>
    <scope>IDENTIFICATION</scope>
</reference>
<dbReference type="AlphaFoldDB" id="A0A8R7R5T5"/>